<proteinExistence type="predicted"/>
<comment type="caution">
    <text evidence="2">The sequence shown here is derived from an EMBL/GenBank/DDBJ whole genome shotgun (WGS) entry which is preliminary data.</text>
</comment>
<evidence type="ECO:0000313" key="2">
    <source>
        <dbReference type="EMBL" id="GJD62948.1"/>
    </source>
</evidence>
<accession>A0AA37M4W8</accession>
<feature type="compositionally biased region" description="Low complexity" evidence="1">
    <location>
        <begin position="1"/>
        <end position="13"/>
    </location>
</feature>
<reference evidence="2" key="2">
    <citation type="submission" date="2021-08" db="EMBL/GenBank/DDBJ databases">
        <authorList>
            <person name="Tani A."/>
            <person name="Ola A."/>
            <person name="Ogura Y."/>
            <person name="Katsura K."/>
            <person name="Hayashi T."/>
        </authorList>
    </citation>
    <scope>NUCLEOTIDE SEQUENCE</scope>
    <source>
        <strain evidence="2">JCM 32048</strain>
    </source>
</reference>
<sequence length="123" mass="12683">MRTSQRSTDTRTSVARGDPNGETSAGIATRASGRSHVAPDAAAALDARATAILIIGQGDRLVHANAADRALIEGGDLLAQRDGTIRPWDRAGAAAFQALVEAGRTMSDSAAATVATRSRRGCR</sequence>
<evidence type="ECO:0000313" key="3">
    <source>
        <dbReference type="Proteomes" id="UP001055286"/>
    </source>
</evidence>
<gene>
    <name evidence="2" type="ORF">MPEAHAMD_3109</name>
</gene>
<dbReference type="RefSeq" id="WP_099904910.1">
    <property type="nucleotide sequence ID" value="NZ_BPQJ01000013.1"/>
</dbReference>
<dbReference type="EMBL" id="BPQJ01000013">
    <property type="protein sequence ID" value="GJD62948.1"/>
    <property type="molecule type" value="Genomic_DNA"/>
</dbReference>
<reference evidence="2" key="1">
    <citation type="journal article" date="2016" name="Front. Microbiol.">
        <title>Genome Sequence of the Piezophilic, Mesophilic Sulfate-Reducing Bacterium Desulfovibrio indicus J2T.</title>
        <authorList>
            <person name="Cao J."/>
            <person name="Maignien L."/>
            <person name="Shao Z."/>
            <person name="Alain K."/>
            <person name="Jebbar M."/>
        </authorList>
    </citation>
    <scope>NUCLEOTIDE SEQUENCE</scope>
    <source>
        <strain evidence="2">JCM 32048</strain>
    </source>
</reference>
<protein>
    <submittedName>
        <fullName evidence="2">Uncharacterized protein</fullName>
    </submittedName>
</protein>
<name>A0AA37M4W8_9HYPH</name>
<feature type="region of interest" description="Disordered" evidence="1">
    <location>
        <begin position="1"/>
        <end position="35"/>
    </location>
</feature>
<evidence type="ECO:0000256" key="1">
    <source>
        <dbReference type="SAM" id="MobiDB-lite"/>
    </source>
</evidence>
<dbReference type="Proteomes" id="UP001055286">
    <property type="component" value="Unassembled WGS sequence"/>
</dbReference>
<dbReference type="AlphaFoldDB" id="A0AA37M4W8"/>
<keyword evidence="3" id="KW-1185">Reference proteome</keyword>
<organism evidence="2 3">
    <name type="scientific">Methylobacterium frigidaeris</name>
    <dbReference type="NCBI Taxonomy" id="2038277"/>
    <lineage>
        <taxon>Bacteria</taxon>
        <taxon>Pseudomonadati</taxon>
        <taxon>Pseudomonadota</taxon>
        <taxon>Alphaproteobacteria</taxon>
        <taxon>Hyphomicrobiales</taxon>
        <taxon>Methylobacteriaceae</taxon>
        <taxon>Methylobacterium</taxon>
    </lineage>
</organism>